<dbReference type="Proteomes" id="UP000070501">
    <property type="component" value="Unassembled WGS sequence"/>
</dbReference>
<accession>A0A136J4H0</accession>
<feature type="region of interest" description="Disordered" evidence="1">
    <location>
        <begin position="66"/>
        <end position="101"/>
    </location>
</feature>
<feature type="region of interest" description="Disordered" evidence="1">
    <location>
        <begin position="130"/>
        <end position="174"/>
    </location>
</feature>
<sequence>MPNVCLVALRQAYKEQWLPSIPGFCTLVLSNIIISRDHLDTCQPEQQRILTGYTISHSIRLSFPLPSSPRRQIEVSPGCRQKARLQDQKQEEEKHSTTPIQLNNVPELLRLNLLRSLPRERFPQPVQQPDLQELQQQHSHVDRAPGAHLGQVRREEGTEGSHEGCRQGSQEGES</sequence>
<organism evidence="2 3">
    <name type="scientific">Microdochium bolleyi</name>
    <dbReference type="NCBI Taxonomy" id="196109"/>
    <lineage>
        <taxon>Eukaryota</taxon>
        <taxon>Fungi</taxon>
        <taxon>Dikarya</taxon>
        <taxon>Ascomycota</taxon>
        <taxon>Pezizomycotina</taxon>
        <taxon>Sordariomycetes</taxon>
        <taxon>Xylariomycetidae</taxon>
        <taxon>Xylariales</taxon>
        <taxon>Microdochiaceae</taxon>
        <taxon>Microdochium</taxon>
    </lineage>
</organism>
<evidence type="ECO:0000313" key="3">
    <source>
        <dbReference type="Proteomes" id="UP000070501"/>
    </source>
</evidence>
<evidence type="ECO:0000256" key="1">
    <source>
        <dbReference type="SAM" id="MobiDB-lite"/>
    </source>
</evidence>
<proteinExistence type="predicted"/>
<feature type="compositionally biased region" description="Basic and acidic residues" evidence="1">
    <location>
        <begin position="84"/>
        <end position="96"/>
    </location>
</feature>
<dbReference type="AlphaFoldDB" id="A0A136J4H0"/>
<reference evidence="3" key="1">
    <citation type="submission" date="2016-02" db="EMBL/GenBank/DDBJ databases">
        <title>Draft genome sequence of Microdochium bolleyi, a fungal endophyte of beachgrass.</title>
        <authorList>
            <consortium name="DOE Joint Genome Institute"/>
            <person name="David A.S."/>
            <person name="May G."/>
            <person name="Haridas S."/>
            <person name="Lim J."/>
            <person name="Wang M."/>
            <person name="Labutti K."/>
            <person name="Lipzen A."/>
            <person name="Barry K."/>
            <person name="Grigoriev I.V."/>
        </authorList>
    </citation>
    <scope>NUCLEOTIDE SEQUENCE [LARGE SCALE GENOMIC DNA]</scope>
    <source>
        <strain evidence="3">J235TASD1</strain>
    </source>
</reference>
<dbReference type="EMBL" id="KQ964249">
    <property type="protein sequence ID" value="KXJ92101.1"/>
    <property type="molecule type" value="Genomic_DNA"/>
</dbReference>
<feature type="compositionally biased region" description="Basic and acidic residues" evidence="1">
    <location>
        <begin position="152"/>
        <end position="165"/>
    </location>
</feature>
<protein>
    <submittedName>
        <fullName evidence="2">Uncharacterized protein</fullName>
    </submittedName>
</protein>
<evidence type="ECO:0000313" key="2">
    <source>
        <dbReference type="EMBL" id="KXJ92101.1"/>
    </source>
</evidence>
<dbReference type="InParanoid" id="A0A136J4H0"/>
<name>A0A136J4H0_9PEZI</name>
<keyword evidence="3" id="KW-1185">Reference proteome</keyword>
<gene>
    <name evidence="2" type="ORF">Micbo1qcDRAFT_162215</name>
</gene>